<protein>
    <recommendedName>
        <fullName evidence="2">SGNH/GDSL hydrolase family protein</fullName>
    </recommendedName>
</protein>
<gene>
    <name evidence="1" type="ORF">ABNK63_14115</name>
</gene>
<reference evidence="1" key="1">
    <citation type="submission" date="2024-06" db="EMBL/GenBank/DDBJ databases">
        <authorList>
            <person name="Sun Y."/>
        </authorList>
    </citation>
    <scope>NUCLEOTIDE SEQUENCE</scope>
    <source>
        <strain evidence="1">IGA1.0</strain>
    </source>
</reference>
<evidence type="ECO:0000313" key="1">
    <source>
        <dbReference type="EMBL" id="XBS89519.1"/>
    </source>
</evidence>
<accession>A0AAU7QKB4</accession>
<evidence type="ECO:0008006" key="2">
    <source>
        <dbReference type="Google" id="ProtNLM"/>
    </source>
</evidence>
<name>A0AAU7QKB4_9GAMM</name>
<dbReference type="SUPFAM" id="SSF52266">
    <property type="entry name" value="SGNH hydrolase"/>
    <property type="match status" value="1"/>
</dbReference>
<organism evidence="1">
    <name type="scientific">Rhodanobacter sp. IGA1.0</name>
    <dbReference type="NCBI Taxonomy" id="3158582"/>
    <lineage>
        <taxon>Bacteria</taxon>
        <taxon>Pseudomonadati</taxon>
        <taxon>Pseudomonadota</taxon>
        <taxon>Gammaproteobacteria</taxon>
        <taxon>Lysobacterales</taxon>
        <taxon>Rhodanobacteraceae</taxon>
        <taxon>Rhodanobacter</taxon>
    </lineage>
</organism>
<sequence>MPLLCIGHSHLACVTRAAVTAGVPLRAFNFWDLPGAIVNDGGQPRFAEDIREALIGHAGPVFSFVGGGAHVVLGMLVHPRRFDFVLPDEPDLALDPAAEVLPATAVRRILQSMTDEYLTLMGEVRRLASGAMFHIEPPPPSADALRMHADVPWVMFPDRCREISPAALRYKLWRLHSQILRAWCSGNGVTFVEAPAGTSDADGFMLDGYYGDGAHANDAYGELVLAQMRQRA</sequence>
<dbReference type="AlphaFoldDB" id="A0AAU7QKB4"/>
<proteinExistence type="predicted"/>
<dbReference type="RefSeq" id="WP_007807576.1">
    <property type="nucleotide sequence ID" value="NZ_CP157948.1"/>
</dbReference>
<dbReference type="EMBL" id="CP157948">
    <property type="protein sequence ID" value="XBS89519.1"/>
    <property type="molecule type" value="Genomic_DNA"/>
</dbReference>